<proteinExistence type="predicted"/>
<dbReference type="EMBL" id="JAGXBM010000006">
    <property type="protein sequence ID" value="MBS3696973.1"/>
    <property type="molecule type" value="Genomic_DNA"/>
</dbReference>
<sequence length="580" mass="68087">MGLISPNKEKHYIYFDKIPRKQILQKFWSLVLASGWASLEKDLPDKRSKIQVKLKGFFEIAQKDGSTTYGDNINVQFQKQYTMGFDTGIWRNSDLELSENAMQVFNGYMTPREYLTRFACNLFEYVIDVGYIHPLYETCKYAIENKKKELVKEDFYEILPLTSHEGNSEAEYKQHINMFINYLKATNIFDTVSSGIKFKKEFQPEIVLNFCNLEYKNGNQYETQTFFKSNENYSKYISKPLPKQYYEIIKSLYCEDSKNSEWNFNKNEYIIGGKNKIYYGAPGTGKSYKVDKTYKGYRRVTFHPEYTYFDFIGGLRPVQDVKTDTIKYEFVPGPFTDALIEAIFESNKEHGIIIEELNRANTAAVFGDIFQLLDRDDEGNSKYSITNKEIKDYINKTKGVNIDELIIPSNFSIIATMNSADQGVNVLDSAFKRRWQFEYIPINFKDPKLPSIKVAGFNIPWNEFGEKLNEFLSDKGIDEDKLIGQRFITEKEMLDEQLIASKLLIYLWDDVFRYNRKVIFKEHRVFSKLIEDYKQNGIKCFVPTLEEELYKLLDKEDQYRVDDVNVNKESSSIDEEFNDD</sequence>
<evidence type="ECO:0000313" key="2">
    <source>
        <dbReference type="EMBL" id="MBS3696973.1"/>
    </source>
</evidence>
<evidence type="ECO:0000313" key="3">
    <source>
        <dbReference type="Proteomes" id="UP000681586"/>
    </source>
</evidence>
<dbReference type="RefSeq" id="WP_203153778.1">
    <property type="nucleotide sequence ID" value="NZ_JAEPSA010000008.1"/>
</dbReference>
<name>A0ABS5MM31_9STAP</name>
<reference evidence="2 3" key="1">
    <citation type="submission" date="2021-05" db="EMBL/GenBank/DDBJ databases">
        <title>Staphylococcus fleurettii isolated from lake water in First Nation community in Manitoba, Canada.</title>
        <authorList>
            <person name="Bashar S."/>
            <person name="Murdock A."/>
            <person name="Patidar R."/>
            <person name="Golding G."/>
            <person name="Farenhorst A."/>
            <person name="Kumar A."/>
        </authorList>
    </citation>
    <scope>NUCLEOTIDE SEQUENCE [LARGE SCALE GENOMIC DNA]</scope>
    <source>
        <strain evidence="2 3">SF002</strain>
    </source>
</reference>
<gene>
    <name evidence="2" type="ORF">JJQ58_05800</name>
</gene>
<dbReference type="InterPro" id="IPR052934">
    <property type="entry name" value="Methyl-DNA_Rec/Restrict_Enz"/>
</dbReference>
<dbReference type="Proteomes" id="UP000681586">
    <property type="component" value="Unassembled WGS sequence"/>
</dbReference>
<organism evidence="2 3">
    <name type="scientific">Mammaliicoccus fleurettii</name>
    <dbReference type="NCBI Taxonomy" id="150056"/>
    <lineage>
        <taxon>Bacteria</taxon>
        <taxon>Bacillati</taxon>
        <taxon>Bacillota</taxon>
        <taxon>Bacilli</taxon>
        <taxon>Bacillales</taxon>
        <taxon>Staphylococcaceae</taxon>
        <taxon>Mammaliicoccus</taxon>
    </lineage>
</organism>
<keyword evidence="3" id="KW-1185">Reference proteome</keyword>
<protein>
    <submittedName>
        <fullName evidence="2">AAA family ATPase</fullName>
    </submittedName>
</protein>
<feature type="domain" description="ATPase dynein-related AAA" evidence="1">
    <location>
        <begin position="279"/>
        <end position="434"/>
    </location>
</feature>
<accession>A0ABS5MM31</accession>
<evidence type="ECO:0000259" key="1">
    <source>
        <dbReference type="Pfam" id="PF07728"/>
    </source>
</evidence>
<dbReference type="InterPro" id="IPR027417">
    <property type="entry name" value="P-loop_NTPase"/>
</dbReference>
<dbReference type="PANTHER" id="PTHR37291:SF1">
    <property type="entry name" value="TYPE IV METHYL-DIRECTED RESTRICTION ENZYME ECOKMCRB SUBUNIT"/>
    <property type="match status" value="1"/>
</dbReference>
<dbReference type="Pfam" id="PF07728">
    <property type="entry name" value="AAA_5"/>
    <property type="match status" value="1"/>
</dbReference>
<dbReference type="InterPro" id="IPR011704">
    <property type="entry name" value="ATPase_dyneun-rel_AAA"/>
</dbReference>
<dbReference type="SUPFAM" id="SSF52540">
    <property type="entry name" value="P-loop containing nucleoside triphosphate hydrolases"/>
    <property type="match status" value="1"/>
</dbReference>
<dbReference type="Gene3D" id="3.40.50.300">
    <property type="entry name" value="P-loop containing nucleotide triphosphate hydrolases"/>
    <property type="match status" value="1"/>
</dbReference>
<dbReference type="PANTHER" id="PTHR37291">
    <property type="entry name" value="5-METHYLCYTOSINE-SPECIFIC RESTRICTION ENZYME B"/>
    <property type="match status" value="1"/>
</dbReference>
<comment type="caution">
    <text evidence="2">The sequence shown here is derived from an EMBL/GenBank/DDBJ whole genome shotgun (WGS) entry which is preliminary data.</text>
</comment>